<dbReference type="GO" id="GO:0005524">
    <property type="term" value="F:ATP binding"/>
    <property type="evidence" value="ECO:0007669"/>
    <property type="project" value="UniProtKB-KW"/>
</dbReference>
<dbReference type="NCBIfam" id="TIGR01448">
    <property type="entry name" value="recD_rel"/>
    <property type="match status" value="1"/>
</dbReference>
<dbReference type="InterPro" id="IPR050534">
    <property type="entry name" value="Coronavir_polyprotein_1ab"/>
</dbReference>
<evidence type="ECO:0000259" key="3">
    <source>
        <dbReference type="SMART" id="SM00382"/>
    </source>
</evidence>
<dbReference type="Pfam" id="PF14520">
    <property type="entry name" value="HHH_5"/>
    <property type="match status" value="1"/>
</dbReference>
<dbReference type="EMBL" id="NVUK01000008">
    <property type="protein sequence ID" value="PCI78188.1"/>
    <property type="molecule type" value="Genomic_DNA"/>
</dbReference>
<dbReference type="GO" id="GO:0043139">
    <property type="term" value="F:5'-3' DNA helicase activity"/>
    <property type="evidence" value="ECO:0007669"/>
    <property type="project" value="InterPro"/>
</dbReference>
<dbReference type="InterPro" id="IPR003593">
    <property type="entry name" value="AAA+_ATPase"/>
</dbReference>
<dbReference type="InterPro" id="IPR041451">
    <property type="entry name" value="RecD2_SH13"/>
</dbReference>
<dbReference type="InterPro" id="IPR006345">
    <property type="entry name" value="RecD2"/>
</dbReference>
<dbReference type="GO" id="GO:0003677">
    <property type="term" value="F:DNA binding"/>
    <property type="evidence" value="ECO:0007669"/>
    <property type="project" value="InterPro"/>
</dbReference>
<dbReference type="Pfam" id="PF14490">
    <property type="entry name" value="HHH_RecD2"/>
    <property type="match status" value="1"/>
</dbReference>
<dbReference type="Pfam" id="PF18335">
    <property type="entry name" value="SH3_13"/>
    <property type="match status" value="1"/>
</dbReference>
<dbReference type="CDD" id="cd17933">
    <property type="entry name" value="DEXSc_RecD-like"/>
    <property type="match status" value="1"/>
</dbReference>
<dbReference type="Gene3D" id="2.30.30.940">
    <property type="match status" value="1"/>
</dbReference>
<comment type="caution">
    <text evidence="4">The sequence shown here is derived from an EMBL/GenBank/DDBJ whole genome shotgun (WGS) entry which is preliminary data.</text>
</comment>
<dbReference type="SUPFAM" id="SSF47781">
    <property type="entry name" value="RuvA domain 2-like"/>
    <property type="match status" value="1"/>
</dbReference>
<proteinExistence type="inferred from homology"/>
<dbReference type="PANTHER" id="PTHR43788">
    <property type="entry name" value="DNA2/NAM7 HELICASE FAMILY MEMBER"/>
    <property type="match status" value="1"/>
</dbReference>
<evidence type="ECO:0000313" key="5">
    <source>
        <dbReference type="Proteomes" id="UP000218775"/>
    </source>
</evidence>
<dbReference type="SMART" id="SM00382">
    <property type="entry name" value="AAA"/>
    <property type="match status" value="1"/>
</dbReference>
<dbReference type="GO" id="GO:0006310">
    <property type="term" value="P:DNA recombination"/>
    <property type="evidence" value="ECO:0007669"/>
    <property type="project" value="InterPro"/>
</dbReference>
<evidence type="ECO:0000313" key="4">
    <source>
        <dbReference type="EMBL" id="PCI78188.1"/>
    </source>
</evidence>
<keyword evidence="4" id="KW-0378">Hydrolase</keyword>
<dbReference type="Proteomes" id="UP000218775">
    <property type="component" value="Unassembled WGS sequence"/>
</dbReference>
<evidence type="ECO:0000256" key="2">
    <source>
        <dbReference type="ARBA" id="ARBA00022840"/>
    </source>
</evidence>
<dbReference type="Gene3D" id="1.10.150.20">
    <property type="entry name" value="5' to 3' exonuclease, C-terminal subdomain"/>
    <property type="match status" value="1"/>
</dbReference>
<protein>
    <submittedName>
        <fullName evidence="4">ATP-dependent RecD-like DNA helicase</fullName>
    </submittedName>
</protein>
<dbReference type="GO" id="GO:0017116">
    <property type="term" value="F:single-stranded DNA helicase activity"/>
    <property type="evidence" value="ECO:0007669"/>
    <property type="project" value="TreeGrafter"/>
</dbReference>
<gene>
    <name evidence="4" type="ORF">COB21_01600</name>
</gene>
<sequence length="732" mass="81291">MEEFPQEALSGLVESVVFESEETGYKVIKIKLPRENDLVILIGMLAGCSIGQTLHAKGKWKLHPRHGRQFSVESFEVEKPRDLIGIQKYLESGHIKGIGPAFARKIVEKFGLKTLDIIDNSPSRLMEVEGLGAKRMQTLVASISDEVILRKVMIFLRGHGVSPVYAQKIYKHYGDSCIEVVKENPYRLAKEIHGMGFKSADLIAQNLDIGNESTYRIDAGIEFLLTEIAKDGHSCYEKIAFVEKSATLLNVGEELIVARLETLLKEETIIEKSLLYKDQPTSFLYSRPLFFSELSIAKELYRLSIGLCGIRTIDMEKALLWAETKMGMHFAKGQKEAIAKSMAKKVSIITGGPGTGKSTITKAILGLTSQISPSILLAAPTGKAAKRMSEITGKQAKTIHSLLSFDFTTGLFKKNRKNPLECDLIIIDEASMIDCRLMASLLVAIPSNSRIIFIGDVDQLPSVGPGKVLEDLIHSNQIDCTYLKFIFRQAKGSSIITNAHNINQGFFPSLSGDDDDFTFIEENEPENIIQHILNLTSSVLPSIEGGSFHPINDVQILSPMKKGLIGTDNLNTLLQETLNPGQISLSKMGRSFRLFDKVMQRRNNYDKKVYNGDVGRIVKIDTSTQTLSIVFDEEEVIYTSDELDEIMLAYAVSIHKYQGSECPAVIIPIHTSHFKLLFKNLLYTGVTRGKKKVFLIGSKRAIAIAINSKQAVSRFTGLSSVIEETFTKELLS</sequence>
<reference evidence="5" key="1">
    <citation type="submission" date="2017-08" db="EMBL/GenBank/DDBJ databases">
        <title>A dynamic microbial community with high functional redundancy inhabits the cold, oxic subseafloor aquifer.</title>
        <authorList>
            <person name="Tully B.J."/>
            <person name="Wheat C.G."/>
            <person name="Glazer B.T."/>
            <person name="Huber J.A."/>
        </authorList>
    </citation>
    <scope>NUCLEOTIDE SEQUENCE [LARGE SCALE GENOMIC DNA]</scope>
</reference>
<keyword evidence="4" id="KW-0347">Helicase</keyword>
<dbReference type="InterPro" id="IPR029493">
    <property type="entry name" value="RecD2-like_HHH"/>
</dbReference>
<dbReference type="InterPro" id="IPR027417">
    <property type="entry name" value="P-loop_NTPase"/>
</dbReference>
<dbReference type="Pfam" id="PF13245">
    <property type="entry name" value="AAA_19"/>
    <property type="match status" value="1"/>
</dbReference>
<keyword evidence="2" id="KW-0067">ATP-binding</keyword>
<dbReference type="HAMAP" id="MF_01488">
    <property type="entry name" value="RecD2"/>
    <property type="match status" value="1"/>
</dbReference>
<dbReference type="Gene3D" id="3.40.50.300">
    <property type="entry name" value="P-loop containing nucleotide triphosphate hydrolases"/>
    <property type="match status" value="2"/>
</dbReference>
<dbReference type="InterPro" id="IPR027785">
    <property type="entry name" value="UvrD-like_helicase_C"/>
</dbReference>
<accession>A0A2A4X6C7</accession>
<dbReference type="PANTHER" id="PTHR43788:SF6">
    <property type="entry name" value="DNA HELICASE B"/>
    <property type="match status" value="1"/>
</dbReference>
<keyword evidence="1" id="KW-0547">Nucleotide-binding</keyword>
<dbReference type="InterPro" id="IPR055446">
    <property type="entry name" value="RecD2_N_OB"/>
</dbReference>
<dbReference type="GO" id="GO:0009338">
    <property type="term" value="C:exodeoxyribonuclease V complex"/>
    <property type="evidence" value="ECO:0007669"/>
    <property type="project" value="TreeGrafter"/>
</dbReference>
<dbReference type="Gene3D" id="1.10.10.2220">
    <property type="match status" value="1"/>
</dbReference>
<dbReference type="InterPro" id="IPR010994">
    <property type="entry name" value="RuvA_2-like"/>
</dbReference>
<evidence type="ECO:0000256" key="1">
    <source>
        <dbReference type="ARBA" id="ARBA00022741"/>
    </source>
</evidence>
<dbReference type="SUPFAM" id="SSF52540">
    <property type="entry name" value="P-loop containing nucleoside triphosphate hydrolases"/>
    <property type="match status" value="2"/>
</dbReference>
<organism evidence="4 5">
    <name type="scientific">Aerophobetes bacterium</name>
    <dbReference type="NCBI Taxonomy" id="2030807"/>
    <lineage>
        <taxon>Bacteria</taxon>
        <taxon>Candidatus Aerophobota</taxon>
    </lineage>
</organism>
<feature type="domain" description="AAA+ ATPase" evidence="3">
    <location>
        <begin position="343"/>
        <end position="491"/>
    </location>
</feature>
<name>A0A2A4X6C7_UNCAE</name>
<dbReference type="Pfam" id="PF13538">
    <property type="entry name" value="UvrD_C_2"/>
    <property type="match status" value="1"/>
</dbReference>
<dbReference type="AlphaFoldDB" id="A0A2A4X6C7"/>
<dbReference type="Pfam" id="PF23139">
    <property type="entry name" value="OB_YrrC"/>
    <property type="match status" value="1"/>
</dbReference>
<dbReference type="CDD" id="cd18809">
    <property type="entry name" value="SF1_C_RecD"/>
    <property type="match status" value="1"/>
</dbReference>